<evidence type="ECO:0000313" key="14">
    <source>
        <dbReference type="Proteomes" id="UP000095651"/>
    </source>
</evidence>
<dbReference type="PANTHER" id="PTHR42713">
    <property type="entry name" value="HISTIDINE KINASE-RELATED"/>
    <property type="match status" value="1"/>
</dbReference>
<dbReference type="GO" id="GO:0043565">
    <property type="term" value="F:sequence-specific DNA binding"/>
    <property type="evidence" value="ECO:0007669"/>
    <property type="project" value="InterPro"/>
</dbReference>
<dbReference type="GO" id="GO:0000160">
    <property type="term" value="P:phosphorelay signal transduction system"/>
    <property type="evidence" value="ECO:0007669"/>
    <property type="project" value="UniProtKB-KW"/>
</dbReference>
<dbReference type="Gene3D" id="1.10.10.60">
    <property type="entry name" value="Homeodomain-like"/>
    <property type="match status" value="2"/>
</dbReference>
<proteinExistence type="predicted"/>
<dbReference type="PROSITE" id="PS50110">
    <property type="entry name" value="RESPONSE_REGULATORY"/>
    <property type="match status" value="1"/>
</dbReference>
<organism evidence="13 14">
    <name type="scientific">Hungatella hathewayi</name>
    <dbReference type="NCBI Taxonomy" id="154046"/>
    <lineage>
        <taxon>Bacteria</taxon>
        <taxon>Bacillati</taxon>
        <taxon>Bacillota</taxon>
        <taxon>Clostridia</taxon>
        <taxon>Lachnospirales</taxon>
        <taxon>Lachnospiraceae</taxon>
        <taxon>Hungatella</taxon>
    </lineage>
</organism>
<keyword evidence="3" id="KW-0963">Cytoplasm</keyword>
<dbReference type="EMBL" id="CYZE01000020">
    <property type="protein sequence ID" value="CUP18869.1"/>
    <property type="molecule type" value="Genomic_DNA"/>
</dbReference>
<accession>A0A174LBE4</accession>
<evidence type="ECO:0000256" key="7">
    <source>
        <dbReference type="ARBA" id="ARBA00023125"/>
    </source>
</evidence>
<comment type="subcellular location">
    <subcellularLocation>
        <location evidence="1">Cytoplasm</location>
    </subcellularLocation>
</comment>
<dbReference type="InterPro" id="IPR018060">
    <property type="entry name" value="HTH_AraC"/>
</dbReference>
<evidence type="ECO:0000256" key="1">
    <source>
        <dbReference type="ARBA" id="ARBA00004496"/>
    </source>
</evidence>
<dbReference type="GO" id="GO:0005737">
    <property type="term" value="C:cytoplasm"/>
    <property type="evidence" value="ECO:0007669"/>
    <property type="project" value="UniProtKB-SubCell"/>
</dbReference>
<dbReference type="SMART" id="SM00448">
    <property type="entry name" value="REC"/>
    <property type="match status" value="1"/>
</dbReference>
<gene>
    <name evidence="13" type="ORF">ERS852407_05245</name>
</gene>
<keyword evidence="6" id="KW-0805">Transcription regulation</keyword>
<evidence type="ECO:0000256" key="4">
    <source>
        <dbReference type="ARBA" id="ARBA00022553"/>
    </source>
</evidence>
<name>A0A174LBE4_9FIRM</name>
<evidence type="ECO:0000256" key="10">
    <source>
        <dbReference type="PROSITE-ProRule" id="PRU00169"/>
    </source>
</evidence>
<evidence type="ECO:0000259" key="11">
    <source>
        <dbReference type="PROSITE" id="PS01124"/>
    </source>
</evidence>
<dbReference type="InterPro" id="IPR011006">
    <property type="entry name" value="CheY-like_superfamily"/>
</dbReference>
<dbReference type="SUPFAM" id="SSF52172">
    <property type="entry name" value="CheY-like"/>
    <property type="match status" value="1"/>
</dbReference>
<keyword evidence="4 10" id="KW-0597">Phosphoprotein</keyword>
<comment type="function">
    <text evidence="9">May play the central regulatory role in sporulation. It may be an element of the effector pathway responsible for the activation of sporulation genes in response to nutritional stress. Spo0A may act in concert with spo0H (a sigma factor) to control the expression of some genes that are critical to the sporulation process.</text>
</comment>
<evidence type="ECO:0000256" key="5">
    <source>
        <dbReference type="ARBA" id="ARBA00023012"/>
    </source>
</evidence>
<evidence type="ECO:0000313" key="13">
    <source>
        <dbReference type="EMBL" id="CUP18869.1"/>
    </source>
</evidence>
<feature type="domain" description="HTH araC/xylS-type" evidence="11">
    <location>
        <begin position="401"/>
        <end position="503"/>
    </location>
</feature>
<dbReference type="InterPro" id="IPR051552">
    <property type="entry name" value="HptR"/>
</dbReference>
<dbReference type="CDD" id="cd17536">
    <property type="entry name" value="REC_YesN-like"/>
    <property type="match status" value="1"/>
</dbReference>
<keyword evidence="8" id="KW-0804">Transcription</keyword>
<dbReference type="InterPro" id="IPR001789">
    <property type="entry name" value="Sig_transdc_resp-reg_receiver"/>
</dbReference>
<sequence>MLKLIIADDERIIRESISRIIDWSSLGIELIGVCQDGAEAYDMILDESPDIVLTDIMMPGLSGLELIEKVFRTDLDTRFILLSGYGEFNYAQQAMKYGVRHYLLKPCNEEQITECIQEVISECLHRQAFNETQEQQNQLLNQLYSNMITNLINEGVSSDSDCDILYQPYRRFLDFDSTTYELCYLYYLEEGSLESCLQQLKEYQNRFLPGIPFHGIYVHNTLIIFFKNCQTCYDNFDEFMKKLVFPIQTVEHTYQRMSYERLSDLLMEILGKVKRYGTISCIHNFHPIPTCNYKNLISRTRFLSMQIMEKGPALSEDSISELYGILEKVTNPEFLKQLAFGIYICFSSGGTLCSPITATEFLLELNRQENLSDIYHTIRTRISHFLKELSAEPAPYCDVIEKIVEYVNDNLSDPNLTLKWIAQNYLYMNVDYLSKKFIRETGMKFSDYLGRQRVEKAKELLVSCDTEKIELAAEKVGFGNNPQYFRQIFKRYTGMIPSAYVKKMGKKSSDLS</sequence>
<reference evidence="13 14" key="1">
    <citation type="submission" date="2015-09" db="EMBL/GenBank/DDBJ databases">
        <authorList>
            <consortium name="Pathogen Informatics"/>
        </authorList>
    </citation>
    <scope>NUCLEOTIDE SEQUENCE [LARGE SCALE GENOMIC DNA]</scope>
    <source>
        <strain evidence="13 14">2789STDY5608850</strain>
    </source>
</reference>
<feature type="modified residue" description="4-aspartylphosphate" evidence="10">
    <location>
        <position position="55"/>
    </location>
</feature>
<dbReference type="Pfam" id="PF12833">
    <property type="entry name" value="HTH_18"/>
    <property type="match status" value="1"/>
</dbReference>
<protein>
    <recommendedName>
        <fullName evidence="2">Stage 0 sporulation protein A homolog</fullName>
    </recommendedName>
</protein>
<dbReference type="PANTHER" id="PTHR42713:SF3">
    <property type="entry name" value="TRANSCRIPTIONAL REGULATORY PROTEIN HPTR"/>
    <property type="match status" value="1"/>
</dbReference>
<dbReference type="SMART" id="SM00342">
    <property type="entry name" value="HTH_ARAC"/>
    <property type="match status" value="1"/>
</dbReference>
<dbReference type="Gene3D" id="3.40.50.2300">
    <property type="match status" value="1"/>
</dbReference>
<dbReference type="Proteomes" id="UP000095651">
    <property type="component" value="Unassembled WGS sequence"/>
</dbReference>
<evidence type="ECO:0000256" key="2">
    <source>
        <dbReference type="ARBA" id="ARBA00018672"/>
    </source>
</evidence>
<evidence type="ECO:0000256" key="8">
    <source>
        <dbReference type="ARBA" id="ARBA00023163"/>
    </source>
</evidence>
<dbReference type="InterPro" id="IPR009057">
    <property type="entry name" value="Homeodomain-like_sf"/>
</dbReference>
<evidence type="ECO:0000256" key="6">
    <source>
        <dbReference type="ARBA" id="ARBA00023015"/>
    </source>
</evidence>
<evidence type="ECO:0000256" key="3">
    <source>
        <dbReference type="ARBA" id="ARBA00022490"/>
    </source>
</evidence>
<dbReference type="AlphaFoldDB" id="A0A174LBE4"/>
<dbReference type="SUPFAM" id="SSF46689">
    <property type="entry name" value="Homeodomain-like"/>
    <property type="match status" value="1"/>
</dbReference>
<feature type="domain" description="Response regulatory" evidence="12">
    <location>
        <begin position="3"/>
        <end position="120"/>
    </location>
</feature>
<keyword evidence="7" id="KW-0238">DNA-binding</keyword>
<evidence type="ECO:0000256" key="9">
    <source>
        <dbReference type="ARBA" id="ARBA00024867"/>
    </source>
</evidence>
<evidence type="ECO:0000259" key="12">
    <source>
        <dbReference type="PROSITE" id="PS50110"/>
    </source>
</evidence>
<dbReference type="GO" id="GO:0003700">
    <property type="term" value="F:DNA-binding transcription factor activity"/>
    <property type="evidence" value="ECO:0007669"/>
    <property type="project" value="InterPro"/>
</dbReference>
<dbReference type="PROSITE" id="PS01124">
    <property type="entry name" value="HTH_ARAC_FAMILY_2"/>
    <property type="match status" value="1"/>
</dbReference>
<dbReference type="RefSeq" id="WP_055659644.1">
    <property type="nucleotide sequence ID" value="NZ_CABIXC010000020.1"/>
</dbReference>
<keyword evidence="5" id="KW-0902">Two-component regulatory system</keyword>
<dbReference type="Pfam" id="PF00072">
    <property type="entry name" value="Response_reg"/>
    <property type="match status" value="1"/>
</dbReference>